<dbReference type="RefSeq" id="WP_087941081.1">
    <property type="nucleotide sequence ID" value="NZ_FNAC01000048.1"/>
</dbReference>
<proteinExistence type="inferred from homology"/>
<gene>
    <name evidence="6" type="ORF">SAMN04488104_104816</name>
</gene>
<dbReference type="Proteomes" id="UP000199060">
    <property type="component" value="Unassembled WGS sequence"/>
</dbReference>
<dbReference type="GO" id="GO:0016747">
    <property type="term" value="F:acyltransferase activity, transferring groups other than amino-acyl groups"/>
    <property type="evidence" value="ECO:0007669"/>
    <property type="project" value="InterPro"/>
</dbReference>
<protein>
    <submittedName>
        <fullName evidence="6">Predicted naringenin-chalcone synthase</fullName>
    </submittedName>
</protein>
<feature type="domain" description="Chalcone/stilbene synthase C-terminal" evidence="5">
    <location>
        <begin position="228"/>
        <end position="357"/>
    </location>
</feature>
<comment type="similarity">
    <text evidence="1">Belongs to the thiolase-like superfamily. Chalcone/stilbene synthases family.</text>
</comment>
<evidence type="ECO:0000256" key="3">
    <source>
        <dbReference type="PIRSR" id="PIRSR000451-1"/>
    </source>
</evidence>
<dbReference type="EMBL" id="FNAC01000048">
    <property type="protein sequence ID" value="SDD69862.1"/>
    <property type="molecule type" value="Genomic_DNA"/>
</dbReference>
<dbReference type="InterPro" id="IPR011141">
    <property type="entry name" value="Polyketide_synthase_type-III"/>
</dbReference>
<evidence type="ECO:0000313" key="6">
    <source>
        <dbReference type="EMBL" id="SDD69862.1"/>
    </source>
</evidence>
<dbReference type="InterPro" id="IPR001099">
    <property type="entry name" value="Chalcone/stilbene_synt_N"/>
</dbReference>
<evidence type="ECO:0000259" key="5">
    <source>
        <dbReference type="Pfam" id="PF02797"/>
    </source>
</evidence>
<dbReference type="AlphaFoldDB" id="A0A1G6WVE6"/>
<evidence type="ECO:0000313" key="7">
    <source>
        <dbReference type="Proteomes" id="UP000199060"/>
    </source>
</evidence>
<name>A0A1G6WVE6_9BACT</name>
<dbReference type="OrthoDB" id="9786288at2"/>
<dbReference type="PIRSF" id="PIRSF000451">
    <property type="entry name" value="PKS_III"/>
    <property type="match status" value="1"/>
</dbReference>
<evidence type="ECO:0000256" key="2">
    <source>
        <dbReference type="ARBA" id="ARBA00022679"/>
    </source>
</evidence>
<sequence>MNSSIISIGLANPGKPIPQQAIAGFMKKAHGLDEVEGRKLNFLYRKSGIDSRHSVLEDFDKSHPKDFTFFPTSEDLEPFPSTNARMNVFAEAAPKLGIEAVNDCLGKANIKPDEISHLILVSCTGMTAPGVELVLMQELGLADSVERYCVHFMGCYAAFTGLKLADKIVRADPDSKVLLVSIELCTIHFQKEYVEDHILANSLFADGAAAALITGDNQGLKIRSYLSHLLRGGAQDMAWSIGDFGFEMRLSKYIPSLLENGIHDLKQIFEQYFNLSKVKNYAIHPGGKQILSKVQESFGLDEGVNSHALEVLRNFGNMSSATILFVLARMMEDPQIEGDILAMGFGPGLTLETLLLEKS</sequence>
<accession>A0A1G6WVE6</accession>
<dbReference type="CDD" id="cd00831">
    <property type="entry name" value="CHS_like"/>
    <property type="match status" value="1"/>
</dbReference>
<reference evidence="7" key="1">
    <citation type="submission" date="2016-10" db="EMBL/GenBank/DDBJ databases">
        <authorList>
            <person name="Varghese N."/>
            <person name="Submissions S."/>
        </authorList>
    </citation>
    <scope>NUCLEOTIDE SEQUENCE [LARGE SCALE GENOMIC DNA]</scope>
    <source>
        <strain evidence="7">DSM 23095</strain>
    </source>
</reference>
<feature type="active site" description="Acyl-thioester intermediate" evidence="3">
    <location>
        <position position="155"/>
    </location>
</feature>
<dbReference type="InterPro" id="IPR016039">
    <property type="entry name" value="Thiolase-like"/>
</dbReference>
<feature type="domain" description="Chalcone/stilbene synthase N-terminal" evidence="4">
    <location>
        <begin position="4"/>
        <end position="216"/>
    </location>
</feature>
<evidence type="ECO:0000256" key="1">
    <source>
        <dbReference type="ARBA" id="ARBA00005531"/>
    </source>
</evidence>
<evidence type="ECO:0000259" key="4">
    <source>
        <dbReference type="Pfam" id="PF00195"/>
    </source>
</evidence>
<organism evidence="6 7">
    <name type="scientific">Algoriphagus faecimaris</name>
    <dbReference type="NCBI Taxonomy" id="686796"/>
    <lineage>
        <taxon>Bacteria</taxon>
        <taxon>Pseudomonadati</taxon>
        <taxon>Bacteroidota</taxon>
        <taxon>Cytophagia</taxon>
        <taxon>Cytophagales</taxon>
        <taxon>Cyclobacteriaceae</taxon>
        <taxon>Algoriphagus</taxon>
    </lineage>
</organism>
<dbReference type="GO" id="GO:0030639">
    <property type="term" value="P:polyketide biosynthetic process"/>
    <property type="evidence" value="ECO:0007669"/>
    <property type="project" value="TreeGrafter"/>
</dbReference>
<dbReference type="PANTHER" id="PTHR11877:SF46">
    <property type="entry name" value="TYPE III POLYKETIDE SYNTHASE A"/>
    <property type="match status" value="1"/>
</dbReference>
<dbReference type="Pfam" id="PF00195">
    <property type="entry name" value="Chal_sti_synt_N"/>
    <property type="match status" value="1"/>
</dbReference>
<dbReference type="SUPFAM" id="SSF53901">
    <property type="entry name" value="Thiolase-like"/>
    <property type="match status" value="2"/>
</dbReference>
<dbReference type="PANTHER" id="PTHR11877">
    <property type="entry name" value="HYDROXYMETHYLGLUTARYL-COA SYNTHASE"/>
    <property type="match status" value="1"/>
</dbReference>
<dbReference type="InterPro" id="IPR012328">
    <property type="entry name" value="Chalcone/stilbene_synt_C"/>
</dbReference>
<keyword evidence="7" id="KW-1185">Reference proteome</keyword>
<dbReference type="Pfam" id="PF02797">
    <property type="entry name" value="Chal_sti_synt_C"/>
    <property type="match status" value="1"/>
</dbReference>
<dbReference type="STRING" id="686796.SAMN04488104_104816"/>
<dbReference type="Gene3D" id="3.40.47.10">
    <property type="match status" value="2"/>
</dbReference>
<keyword evidence="2" id="KW-0808">Transferase</keyword>